<dbReference type="AlphaFoldDB" id="A0A0F3RQF1"/>
<keyword evidence="1" id="KW-1133">Transmembrane helix</keyword>
<organism evidence="3 4">
    <name type="scientific">Levilactobacillus spicheri</name>
    <dbReference type="NCBI Taxonomy" id="216463"/>
    <lineage>
        <taxon>Bacteria</taxon>
        <taxon>Bacillati</taxon>
        <taxon>Bacillota</taxon>
        <taxon>Bacilli</taxon>
        <taxon>Lactobacillales</taxon>
        <taxon>Lactobacillaceae</taxon>
        <taxon>Levilactobacillus</taxon>
    </lineage>
</organism>
<dbReference type="InterPro" id="IPR051599">
    <property type="entry name" value="Cell_Envelope_Assoc"/>
</dbReference>
<feature type="domain" description="DUF218" evidence="2">
    <location>
        <begin position="176"/>
        <end position="326"/>
    </location>
</feature>
<accession>A0A0F3RQF1</accession>
<evidence type="ECO:0000313" key="3">
    <source>
        <dbReference type="EMBL" id="KJW12226.1"/>
    </source>
</evidence>
<dbReference type="PATRIC" id="fig|216463.3.peg.1268"/>
<dbReference type="STRING" id="216463.VC81_10055"/>
<dbReference type="Pfam" id="PF02698">
    <property type="entry name" value="DUF218"/>
    <property type="match status" value="1"/>
</dbReference>
<keyword evidence="1" id="KW-0812">Transmembrane</keyword>
<dbReference type="RefSeq" id="WP_045807948.1">
    <property type="nucleotide sequence ID" value="NZ_JZCR01000021.1"/>
</dbReference>
<dbReference type="InterPro" id="IPR014729">
    <property type="entry name" value="Rossmann-like_a/b/a_fold"/>
</dbReference>
<evidence type="ECO:0000259" key="2">
    <source>
        <dbReference type="Pfam" id="PF02698"/>
    </source>
</evidence>
<feature type="transmembrane region" description="Helical" evidence="1">
    <location>
        <begin position="106"/>
        <end position="129"/>
    </location>
</feature>
<dbReference type="InterPro" id="IPR003848">
    <property type="entry name" value="DUF218"/>
</dbReference>
<feature type="transmembrane region" description="Helical" evidence="1">
    <location>
        <begin position="65"/>
        <end position="94"/>
    </location>
</feature>
<name>A0A0F3RQF1_9LACO</name>
<dbReference type="PANTHER" id="PTHR30336">
    <property type="entry name" value="INNER MEMBRANE PROTEIN, PROBABLE PERMEASE"/>
    <property type="match status" value="1"/>
</dbReference>
<protein>
    <submittedName>
        <fullName evidence="3">Membrane protein</fullName>
    </submittedName>
</protein>
<reference evidence="3 4" key="1">
    <citation type="submission" date="2015-03" db="EMBL/GenBank/DDBJ databases">
        <authorList>
            <person name="Zheng J."/>
            <person name="Ganezle M."/>
        </authorList>
    </citation>
    <scope>NUCLEOTIDE SEQUENCE [LARGE SCALE GENOMIC DNA]</scope>
    <source>
        <strain evidence="3 4">LP38</strain>
    </source>
</reference>
<dbReference type="GO" id="GO:0005886">
    <property type="term" value="C:plasma membrane"/>
    <property type="evidence" value="ECO:0007669"/>
    <property type="project" value="TreeGrafter"/>
</dbReference>
<proteinExistence type="predicted"/>
<dbReference type="GO" id="GO:0043164">
    <property type="term" value="P:Gram-negative-bacterium-type cell wall biogenesis"/>
    <property type="evidence" value="ECO:0007669"/>
    <property type="project" value="TreeGrafter"/>
</dbReference>
<dbReference type="PANTHER" id="PTHR30336:SF18">
    <property type="entry name" value="MEMBRANE PROTEIN"/>
    <property type="match status" value="1"/>
</dbReference>
<dbReference type="EMBL" id="JZCR01000021">
    <property type="protein sequence ID" value="KJW12226.1"/>
    <property type="molecule type" value="Genomic_DNA"/>
</dbReference>
<evidence type="ECO:0000256" key="1">
    <source>
        <dbReference type="SAM" id="Phobius"/>
    </source>
</evidence>
<dbReference type="GO" id="GO:0000270">
    <property type="term" value="P:peptidoglycan metabolic process"/>
    <property type="evidence" value="ECO:0007669"/>
    <property type="project" value="TreeGrafter"/>
</dbReference>
<evidence type="ECO:0000313" key="4">
    <source>
        <dbReference type="Proteomes" id="UP000033491"/>
    </source>
</evidence>
<keyword evidence="1" id="KW-0472">Membrane</keyword>
<dbReference type="Proteomes" id="UP000033491">
    <property type="component" value="Unassembled WGS sequence"/>
</dbReference>
<dbReference type="Gene3D" id="3.40.50.620">
    <property type="entry name" value="HUPs"/>
    <property type="match status" value="1"/>
</dbReference>
<feature type="transmembrane region" description="Helical" evidence="1">
    <location>
        <begin position="334"/>
        <end position="353"/>
    </location>
</feature>
<sequence>MENDGIVIPAVMYWVWAAPLFFGGVFAWRYWRDKCRLSNGLWFSAMFYSLLAALAVTILGTNNGLLIGVSLVAFVGVLVLIGVVFALQAFLLLWNAWIVWRREQHTLANMLTLLLGLGILLLPVVNHLAGRFLPQPVDTFLVAFTNLFILYVGFWFYNYLTMLVVYQFNHPKWRQDYIIVLGAGLLNGDEVSPLLQQRINRGLKFYHRQLAKTGHPAKMIFSGGQGPDETKPEGQAMLEYALSQGLPVADGLAETQSRTTFENLKFSRALMAAEGATAPRAIFVTNNYHTLRAGMIARQVGLKMDGVGSRTAGFFLPNAVLREYIAIFVKNKRWHAVAIVGIFLLSLAIAWPFPR</sequence>
<dbReference type="CDD" id="cd06259">
    <property type="entry name" value="YdcF-like"/>
    <property type="match status" value="1"/>
</dbReference>
<feature type="transmembrane region" description="Helical" evidence="1">
    <location>
        <begin position="141"/>
        <end position="166"/>
    </location>
</feature>
<dbReference type="OrthoDB" id="9782395at2"/>
<feature type="transmembrane region" description="Helical" evidence="1">
    <location>
        <begin position="6"/>
        <end position="28"/>
    </location>
</feature>
<gene>
    <name evidence="3" type="ORF">VC81_10055</name>
</gene>
<feature type="transmembrane region" description="Helical" evidence="1">
    <location>
        <begin position="40"/>
        <end position="59"/>
    </location>
</feature>
<comment type="caution">
    <text evidence="3">The sequence shown here is derived from an EMBL/GenBank/DDBJ whole genome shotgun (WGS) entry which is preliminary data.</text>
</comment>